<accession>A0A221S3D3</accession>
<dbReference type="CDD" id="cd00320">
    <property type="entry name" value="cpn10"/>
    <property type="match status" value="1"/>
</dbReference>
<dbReference type="SMART" id="SM00883">
    <property type="entry name" value="Cpn10"/>
    <property type="match status" value="1"/>
</dbReference>
<dbReference type="Gene3D" id="2.30.33.40">
    <property type="entry name" value="GroES chaperonin"/>
    <property type="match status" value="1"/>
</dbReference>
<evidence type="ECO:0000256" key="1">
    <source>
        <dbReference type="ARBA" id="ARBA00006975"/>
    </source>
</evidence>
<evidence type="ECO:0000256" key="2">
    <source>
        <dbReference type="ARBA" id="ARBA00023186"/>
    </source>
</evidence>
<organism evidence="3">
    <name type="scientific">uncultured virus</name>
    <dbReference type="NCBI Taxonomy" id="340016"/>
    <lineage>
        <taxon>Viruses</taxon>
        <taxon>environmental samples</taxon>
    </lineage>
</organism>
<comment type="similarity">
    <text evidence="1">Belongs to the GroES chaperonin family.</text>
</comment>
<dbReference type="InterPro" id="IPR037124">
    <property type="entry name" value="Chaperonin_GroES_sf"/>
</dbReference>
<evidence type="ECO:0000313" key="3">
    <source>
        <dbReference type="EMBL" id="ASN63295.1"/>
    </source>
</evidence>
<dbReference type="GO" id="GO:0051082">
    <property type="term" value="F:unfolded protein binding"/>
    <property type="evidence" value="ECO:0007669"/>
    <property type="project" value="TreeGrafter"/>
</dbReference>
<dbReference type="EMBL" id="KU970701">
    <property type="protein sequence ID" value="ASN63295.1"/>
    <property type="molecule type" value="Genomic_DNA"/>
</dbReference>
<proteinExistence type="inferred from homology"/>
<dbReference type="GO" id="GO:0005524">
    <property type="term" value="F:ATP binding"/>
    <property type="evidence" value="ECO:0007669"/>
    <property type="project" value="InterPro"/>
</dbReference>
<dbReference type="InterPro" id="IPR011032">
    <property type="entry name" value="GroES-like_sf"/>
</dbReference>
<protein>
    <submittedName>
        <fullName evidence="3">Co-chaperonin GroES</fullName>
    </submittedName>
</protein>
<name>A0A221S3D3_9VIRU</name>
<dbReference type="PANTHER" id="PTHR10772:SF58">
    <property type="entry name" value="CO-CHAPERONIN GROES"/>
    <property type="match status" value="1"/>
</dbReference>
<gene>
    <name evidence="3" type="primary">groES</name>
</gene>
<dbReference type="GO" id="GO:0044183">
    <property type="term" value="F:protein folding chaperone"/>
    <property type="evidence" value="ECO:0007669"/>
    <property type="project" value="InterPro"/>
</dbReference>
<dbReference type="GO" id="GO:0051087">
    <property type="term" value="F:protein-folding chaperone binding"/>
    <property type="evidence" value="ECO:0007669"/>
    <property type="project" value="TreeGrafter"/>
</dbReference>
<dbReference type="SUPFAM" id="SSF50129">
    <property type="entry name" value="GroES-like"/>
    <property type="match status" value="1"/>
</dbReference>
<dbReference type="GO" id="GO:0046872">
    <property type="term" value="F:metal ion binding"/>
    <property type="evidence" value="ECO:0007669"/>
    <property type="project" value="TreeGrafter"/>
</dbReference>
<dbReference type="InterPro" id="IPR020818">
    <property type="entry name" value="Chaperonin_GroES"/>
</dbReference>
<dbReference type="HAMAP" id="MF_00580">
    <property type="entry name" value="CH10"/>
    <property type="match status" value="1"/>
</dbReference>
<dbReference type="Pfam" id="PF00166">
    <property type="entry name" value="Cpn10"/>
    <property type="match status" value="1"/>
</dbReference>
<sequence length="103" mass="11405">MSKTLIPQNDRVLVKPIDEGEQMYGNIVIPDMGKEKPEMGEVVAVGPGRKSEFGHYIGVNAKVGDIVLVPKIGTLRIDFEGDEYYIVQDREILATVKETEDNG</sequence>
<dbReference type="PRINTS" id="PR00297">
    <property type="entry name" value="CHAPERONIN10"/>
</dbReference>
<keyword evidence="2" id="KW-0143">Chaperone</keyword>
<dbReference type="FunFam" id="2.30.33.40:FF:000001">
    <property type="entry name" value="10 kDa chaperonin"/>
    <property type="match status" value="1"/>
</dbReference>
<dbReference type="PANTHER" id="PTHR10772">
    <property type="entry name" value="10 KDA HEAT SHOCK PROTEIN"/>
    <property type="match status" value="1"/>
</dbReference>
<reference evidence="3" key="1">
    <citation type="submission" date="2016-03" db="EMBL/GenBank/DDBJ databases">
        <title>Novel chaperonins are prevalent in the virioplankton and link to viral biology and ecology.</title>
        <authorList>
            <person name="Marine R.L."/>
            <person name="Nasko D.J."/>
            <person name="Polson S.W."/>
            <person name="Wommack K.E."/>
        </authorList>
    </citation>
    <scope>NUCLEOTIDE SEQUENCE</scope>
</reference>